<evidence type="ECO:0000313" key="3">
    <source>
        <dbReference type="Proteomes" id="UP000601435"/>
    </source>
</evidence>
<protein>
    <submittedName>
        <fullName evidence="2">Uncharacterized protein</fullName>
    </submittedName>
</protein>
<dbReference type="EMBL" id="CAJNJA010013347">
    <property type="protein sequence ID" value="CAE7318896.1"/>
    <property type="molecule type" value="Genomic_DNA"/>
</dbReference>
<feature type="coiled-coil region" evidence="1">
    <location>
        <begin position="196"/>
        <end position="223"/>
    </location>
</feature>
<keyword evidence="1" id="KW-0175">Coiled coil</keyword>
<comment type="caution">
    <text evidence="2">The sequence shown here is derived from an EMBL/GenBank/DDBJ whole genome shotgun (WGS) entry which is preliminary data.</text>
</comment>
<dbReference type="Proteomes" id="UP000601435">
    <property type="component" value="Unassembled WGS sequence"/>
</dbReference>
<reference evidence="2" key="1">
    <citation type="submission" date="2021-02" db="EMBL/GenBank/DDBJ databases">
        <authorList>
            <person name="Dougan E. K."/>
            <person name="Rhodes N."/>
            <person name="Thang M."/>
            <person name="Chan C."/>
        </authorList>
    </citation>
    <scope>NUCLEOTIDE SEQUENCE</scope>
</reference>
<sequence length="284" mass="31863">MKLDKFVKVKKAMDDMVFALQKEQEDEVTQKDYCVEEFRENKLKAEGKTRLKATLVAKENAIDIETPKTEQETYESEVAEMQKQLKLAGQNREKENTQFQKVITEQRETQRLLKEALVVLGKFYNKESLIQVHAEAGPESPGGFEDYKSNGKSFGVMTMLQTLVEDSAAMEKEAIRAEKSAQKAYEAFAADTTDSVAKKEAAIASKKAEKAKLKKTLTQTRKARKGAEKSLDSLAQTKAELHESCDFLLANFDARQAAREDEMDSVKKAKAILSGATFAEIQLD</sequence>
<feature type="coiled-coil region" evidence="1">
    <location>
        <begin position="71"/>
        <end position="98"/>
    </location>
</feature>
<dbReference type="AlphaFoldDB" id="A0A812NR43"/>
<name>A0A812NR43_9DINO</name>
<gene>
    <name evidence="2" type="ORF">SNEC2469_LOCUS7985</name>
</gene>
<organism evidence="2 3">
    <name type="scientific">Symbiodinium necroappetens</name>
    <dbReference type="NCBI Taxonomy" id="1628268"/>
    <lineage>
        <taxon>Eukaryota</taxon>
        <taxon>Sar</taxon>
        <taxon>Alveolata</taxon>
        <taxon>Dinophyceae</taxon>
        <taxon>Suessiales</taxon>
        <taxon>Symbiodiniaceae</taxon>
        <taxon>Symbiodinium</taxon>
    </lineage>
</organism>
<keyword evidence="3" id="KW-1185">Reference proteome</keyword>
<accession>A0A812NR43</accession>
<evidence type="ECO:0000256" key="1">
    <source>
        <dbReference type="SAM" id="Coils"/>
    </source>
</evidence>
<dbReference type="OrthoDB" id="437839at2759"/>
<evidence type="ECO:0000313" key="2">
    <source>
        <dbReference type="EMBL" id="CAE7318896.1"/>
    </source>
</evidence>
<proteinExistence type="predicted"/>